<dbReference type="InterPro" id="IPR001647">
    <property type="entry name" value="HTH_TetR"/>
</dbReference>
<protein>
    <recommendedName>
        <fullName evidence="3">HTH tetR-type domain-containing protein</fullName>
    </recommendedName>
</protein>
<sequence>MNQKQDDSKRRILDAAKACFANSGYDQTSIRKICETADANLALVAYYFGSKEKLYYTVIEQLHIETNKLFDDKAPEQNPREALHHFIDTFTRMRTSNKQFHMLLRHELSSQNPRGEHIRRIISPYFDHLKKIVIAGKEQGVFVYESLELTLTFIASILVYPAYDSYLVVAPPAPDASAKAEAEQTAAFIFAGLHCKAM</sequence>
<dbReference type="AlphaFoldDB" id="A0A329MD21"/>
<dbReference type="SUPFAM" id="SSF48498">
    <property type="entry name" value="Tetracyclin repressor-like, C-terminal domain"/>
    <property type="match status" value="1"/>
</dbReference>
<feature type="domain" description="HTH tetR-type" evidence="3">
    <location>
        <begin position="6"/>
        <end position="66"/>
    </location>
</feature>
<dbReference type="RefSeq" id="WP_113033930.1">
    <property type="nucleotide sequence ID" value="NZ_QMFB01000017.1"/>
</dbReference>
<dbReference type="Proteomes" id="UP000250369">
    <property type="component" value="Unassembled WGS sequence"/>
</dbReference>
<dbReference type="EMBL" id="QMFB01000017">
    <property type="protein sequence ID" value="RAV17844.1"/>
    <property type="molecule type" value="Genomic_DNA"/>
</dbReference>
<dbReference type="InterPro" id="IPR036271">
    <property type="entry name" value="Tet_transcr_reg_TetR-rel_C_sf"/>
</dbReference>
<dbReference type="GO" id="GO:0006355">
    <property type="term" value="P:regulation of DNA-templated transcription"/>
    <property type="evidence" value="ECO:0007669"/>
    <property type="project" value="UniProtKB-ARBA"/>
</dbReference>
<dbReference type="PANTHER" id="PTHR30328:SF54">
    <property type="entry name" value="HTH-TYPE TRANSCRIPTIONAL REPRESSOR SCO4008"/>
    <property type="match status" value="1"/>
</dbReference>
<dbReference type="SUPFAM" id="SSF46689">
    <property type="entry name" value="Homeodomain-like"/>
    <property type="match status" value="1"/>
</dbReference>
<dbReference type="Pfam" id="PF00440">
    <property type="entry name" value="TetR_N"/>
    <property type="match status" value="1"/>
</dbReference>
<dbReference type="PROSITE" id="PS50977">
    <property type="entry name" value="HTH_TETR_2"/>
    <property type="match status" value="1"/>
</dbReference>
<dbReference type="OrthoDB" id="9789566at2"/>
<proteinExistence type="predicted"/>
<evidence type="ECO:0000256" key="1">
    <source>
        <dbReference type="ARBA" id="ARBA00023125"/>
    </source>
</evidence>
<organism evidence="4 5">
    <name type="scientific">Paenibacillus contaminans</name>
    <dbReference type="NCBI Taxonomy" id="450362"/>
    <lineage>
        <taxon>Bacteria</taxon>
        <taxon>Bacillati</taxon>
        <taxon>Bacillota</taxon>
        <taxon>Bacilli</taxon>
        <taxon>Bacillales</taxon>
        <taxon>Paenibacillaceae</taxon>
        <taxon>Paenibacillus</taxon>
    </lineage>
</organism>
<gene>
    <name evidence="4" type="ORF">DQG23_25875</name>
</gene>
<dbReference type="Pfam" id="PF17938">
    <property type="entry name" value="TetR_C_29"/>
    <property type="match status" value="1"/>
</dbReference>
<comment type="caution">
    <text evidence="4">The sequence shown here is derived from an EMBL/GenBank/DDBJ whole genome shotgun (WGS) entry which is preliminary data.</text>
</comment>
<evidence type="ECO:0000259" key="3">
    <source>
        <dbReference type="PROSITE" id="PS50977"/>
    </source>
</evidence>
<reference evidence="4 5" key="1">
    <citation type="journal article" date="2009" name="Int. J. Syst. Evol. Microbiol.">
        <title>Paenibacillus contaminans sp. nov., isolated from a contaminated laboratory plate.</title>
        <authorList>
            <person name="Chou J.H."/>
            <person name="Lee J.H."/>
            <person name="Lin M.C."/>
            <person name="Chang P.S."/>
            <person name="Arun A.B."/>
            <person name="Young C.C."/>
            <person name="Chen W.M."/>
        </authorList>
    </citation>
    <scope>NUCLEOTIDE SEQUENCE [LARGE SCALE GENOMIC DNA]</scope>
    <source>
        <strain evidence="4 5">CKOBP-6</strain>
    </source>
</reference>
<dbReference type="InterPro" id="IPR041474">
    <property type="entry name" value="NicS_C"/>
</dbReference>
<feature type="DNA-binding region" description="H-T-H motif" evidence="2">
    <location>
        <begin position="29"/>
        <end position="48"/>
    </location>
</feature>
<dbReference type="Gene3D" id="1.10.357.10">
    <property type="entry name" value="Tetracycline Repressor, domain 2"/>
    <property type="match status" value="1"/>
</dbReference>
<name>A0A329MD21_9BACL</name>
<dbReference type="InterPro" id="IPR009057">
    <property type="entry name" value="Homeodomain-like_sf"/>
</dbReference>
<dbReference type="InterPro" id="IPR050109">
    <property type="entry name" value="HTH-type_TetR-like_transc_reg"/>
</dbReference>
<evidence type="ECO:0000313" key="4">
    <source>
        <dbReference type="EMBL" id="RAV17844.1"/>
    </source>
</evidence>
<keyword evidence="5" id="KW-1185">Reference proteome</keyword>
<accession>A0A329MD21</accession>
<dbReference type="GO" id="GO:0003677">
    <property type="term" value="F:DNA binding"/>
    <property type="evidence" value="ECO:0007669"/>
    <property type="project" value="UniProtKB-UniRule"/>
</dbReference>
<dbReference type="Gene3D" id="1.10.10.60">
    <property type="entry name" value="Homeodomain-like"/>
    <property type="match status" value="1"/>
</dbReference>
<keyword evidence="1 2" id="KW-0238">DNA-binding</keyword>
<evidence type="ECO:0000256" key="2">
    <source>
        <dbReference type="PROSITE-ProRule" id="PRU00335"/>
    </source>
</evidence>
<dbReference type="PANTHER" id="PTHR30328">
    <property type="entry name" value="TRANSCRIPTIONAL REPRESSOR"/>
    <property type="match status" value="1"/>
</dbReference>
<evidence type="ECO:0000313" key="5">
    <source>
        <dbReference type="Proteomes" id="UP000250369"/>
    </source>
</evidence>